<dbReference type="AlphaFoldDB" id="A0A2M6WUJ6"/>
<keyword evidence="7 12" id="KW-0067">ATP-binding</keyword>
<keyword evidence="2 12" id="KW-0820">tRNA-binding</keyword>
<dbReference type="InterPro" id="IPR045864">
    <property type="entry name" value="aa-tRNA-synth_II/BPL/LPL"/>
</dbReference>
<dbReference type="CDD" id="cd00771">
    <property type="entry name" value="ThrRS_core"/>
    <property type="match status" value="1"/>
</dbReference>
<feature type="binding site" evidence="12">
    <location>
        <position position="457"/>
    </location>
    <ligand>
        <name>Zn(2+)</name>
        <dbReference type="ChEBI" id="CHEBI:29105"/>
        <note>catalytic</note>
    </ligand>
</feature>
<dbReference type="FunFam" id="3.40.50.800:FF:000001">
    <property type="entry name" value="Threonine--tRNA ligase"/>
    <property type="match status" value="1"/>
</dbReference>
<dbReference type="InterPro" id="IPR006195">
    <property type="entry name" value="aa-tRNA-synth_II"/>
</dbReference>
<evidence type="ECO:0000256" key="3">
    <source>
        <dbReference type="ARBA" id="ARBA00022598"/>
    </source>
</evidence>
<dbReference type="GO" id="GO:0004829">
    <property type="term" value="F:threonine-tRNA ligase activity"/>
    <property type="evidence" value="ECO:0007669"/>
    <property type="project" value="UniProtKB-UniRule"/>
</dbReference>
<evidence type="ECO:0000256" key="12">
    <source>
        <dbReference type="HAMAP-Rule" id="MF_00184"/>
    </source>
</evidence>
<dbReference type="InterPro" id="IPR033728">
    <property type="entry name" value="ThrRS_core"/>
</dbReference>
<dbReference type="SUPFAM" id="SSF52954">
    <property type="entry name" value="Class II aaRS ABD-related"/>
    <property type="match status" value="1"/>
</dbReference>
<proteinExistence type="inferred from homology"/>
<dbReference type="GO" id="GO:0046872">
    <property type="term" value="F:metal ion binding"/>
    <property type="evidence" value="ECO:0007669"/>
    <property type="project" value="UniProtKB-KW"/>
</dbReference>
<evidence type="ECO:0000313" key="15">
    <source>
        <dbReference type="Proteomes" id="UP000228533"/>
    </source>
</evidence>
<dbReference type="Gene3D" id="3.40.50.800">
    <property type="entry name" value="Anticodon-binding domain"/>
    <property type="match status" value="1"/>
</dbReference>
<comment type="subcellular location">
    <subcellularLocation>
        <location evidence="12">Cytoplasm</location>
    </subcellularLocation>
</comment>
<dbReference type="HAMAP" id="MF_00184">
    <property type="entry name" value="Thr_tRNA_synth"/>
    <property type="match status" value="1"/>
</dbReference>
<accession>A0A2M6WUJ6</accession>
<keyword evidence="5 12" id="KW-0547">Nucleotide-binding</keyword>
<feature type="binding site" evidence="12">
    <location>
        <position position="276"/>
    </location>
    <ligand>
        <name>Zn(2+)</name>
        <dbReference type="ChEBI" id="CHEBI:29105"/>
        <note>catalytic</note>
    </ligand>
</feature>
<dbReference type="FunFam" id="3.30.930.10:FF:000002">
    <property type="entry name" value="Threonine--tRNA ligase"/>
    <property type="match status" value="1"/>
</dbReference>
<evidence type="ECO:0000256" key="10">
    <source>
        <dbReference type="ARBA" id="ARBA00023146"/>
    </source>
</evidence>
<dbReference type="Gene3D" id="3.30.930.10">
    <property type="entry name" value="Bira Bifunctional Protein, Domain 2"/>
    <property type="match status" value="1"/>
</dbReference>
<dbReference type="NCBIfam" id="TIGR00418">
    <property type="entry name" value="thrS"/>
    <property type="match status" value="1"/>
</dbReference>
<dbReference type="GO" id="GO:0005524">
    <property type="term" value="F:ATP binding"/>
    <property type="evidence" value="ECO:0007669"/>
    <property type="project" value="UniProtKB-UniRule"/>
</dbReference>
<dbReference type="GO" id="GO:0006435">
    <property type="term" value="P:threonyl-tRNA aminoacylation"/>
    <property type="evidence" value="ECO:0007669"/>
    <property type="project" value="UniProtKB-UniRule"/>
</dbReference>
<evidence type="ECO:0000256" key="7">
    <source>
        <dbReference type="ARBA" id="ARBA00022840"/>
    </source>
</evidence>
<dbReference type="SUPFAM" id="SSF55186">
    <property type="entry name" value="ThrRS/AlaRS common domain"/>
    <property type="match status" value="1"/>
</dbReference>
<gene>
    <name evidence="12" type="primary">thrS</name>
    <name evidence="14" type="ORF">COT94_00410</name>
</gene>
<sequence>MEKQDLLHNKRHSLAHVLATAVLELYPEAQLAIGPVIDTGCYYDFDNLTLKESDLPKIEKKMRGILTRGGAVTSWVLPIAEALAKEEVGGSIYKAELIRDLQTAGETEVSYYKIGVFEDLCKGPHVENLSEIAGDSFCLTKLAGAYWRGNEKNKMLTRIYVAAFDNKTDLDAYLNMMVEAEKRDHRKLGKELKLFTVSELVGSGLPMMQPKGMIIRQAIADYLWELHKDKGYDRVWTPHLAKPALYETSGHAAKFGDELFKVQGKEESFFLKPMNCPHHMQIFADNQWSYRDLPIRYFEPATIYRDEKTGQLAGLTRVRAITQDDGHLFCRVDQIETEVSIVVGVIREFYTTMGMLENYWVRLSTRGDDHSKYLGSDEVWSLAENALEKSAKENDLPYRLGPGEAAFYGPKLDFMFKDSIGREWQLATIQCDFNLPERFDLSFVNAKGEKERPVVIHRAISGSLERFMGIIIEHFGGNFPLWLTPVQVKLVAVSETHIAYCQELANRFKRADIRVEVDTSNETVGNKIRKAVNEKVSHMLVIGDKELASSDLQVRDRGSRDTRSISYDDFITELQDKIAKRSLT</sequence>
<dbReference type="InterPro" id="IPR047246">
    <property type="entry name" value="ThrRS_anticodon"/>
</dbReference>
<dbReference type="InterPro" id="IPR004154">
    <property type="entry name" value="Anticodon-bd"/>
</dbReference>
<keyword evidence="8 12" id="KW-0694">RNA-binding</keyword>
<dbReference type="InterPro" id="IPR012947">
    <property type="entry name" value="tRNA_SAD"/>
</dbReference>
<evidence type="ECO:0000259" key="13">
    <source>
        <dbReference type="PROSITE" id="PS50862"/>
    </source>
</evidence>
<evidence type="ECO:0000313" key="14">
    <source>
        <dbReference type="EMBL" id="PIT96411.1"/>
    </source>
</evidence>
<evidence type="ECO:0000256" key="6">
    <source>
        <dbReference type="ARBA" id="ARBA00022833"/>
    </source>
</evidence>
<comment type="subunit">
    <text evidence="12">Homodimer.</text>
</comment>
<dbReference type="SMART" id="SM00863">
    <property type="entry name" value="tRNA_SAD"/>
    <property type="match status" value="1"/>
</dbReference>
<reference evidence="15" key="1">
    <citation type="submission" date="2017-09" db="EMBL/GenBank/DDBJ databases">
        <title>Depth-based differentiation of microbial function through sediment-hosted aquifers and enrichment of novel symbionts in the deep terrestrial subsurface.</title>
        <authorList>
            <person name="Probst A.J."/>
            <person name="Ladd B."/>
            <person name="Jarett J.K."/>
            <person name="Geller-Mcgrath D.E."/>
            <person name="Sieber C.M.K."/>
            <person name="Emerson J.B."/>
            <person name="Anantharaman K."/>
            <person name="Thomas B.C."/>
            <person name="Malmstrom R."/>
            <person name="Stieglmeier M."/>
            <person name="Klingl A."/>
            <person name="Woyke T."/>
            <person name="Ryan C.M."/>
            <person name="Banfield J.F."/>
        </authorList>
    </citation>
    <scope>NUCLEOTIDE SEQUENCE [LARGE SCALE GENOMIC DNA]</scope>
</reference>
<comment type="caution">
    <text evidence="12">Lacks conserved residue(s) required for the propagation of feature annotation.</text>
</comment>
<keyword evidence="3 12" id="KW-0436">Ligase</keyword>
<dbReference type="InterPro" id="IPR018163">
    <property type="entry name" value="Thr/Ala-tRNA-synth_IIc_edit"/>
</dbReference>
<dbReference type="EMBL" id="PFAM01000004">
    <property type="protein sequence ID" value="PIT96411.1"/>
    <property type="molecule type" value="Genomic_DNA"/>
</dbReference>
<dbReference type="Proteomes" id="UP000228533">
    <property type="component" value="Unassembled WGS sequence"/>
</dbReference>
<dbReference type="InterPro" id="IPR002314">
    <property type="entry name" value="aa-tRNA-synt_IIb"/>
</dbReference>
<dbReference type="Gene3D" id="3.30.980.10">
    <property type="entry name" value="Threonyl-trna Synthetase, Chain A, domain 2"/>
    <property type="match status" value="1"/>
</dbReference>
<organism evidence="14 15">
    <name type="scientific">Candidatus Falkowbacteria bacterium CG10_big_fil_rev_8_21_14_0_10_37_14</name>
    <dbReference type="NCBI Taxonomy" id="1974561"/>
    <lineage>
        <taxon>Bacteria</taxon>
        <taxon>Candidatus Falkowiibacteriota</taxon>
    </lineage>
</organism>
<dbReference type="GO" id="GO:0005737">
    <property type="term" value="C:cytoplasm"/>
    <property type="evidence" value="ECO:0007669"/>
    <property type="project" value="UniProtKB-SubCell"/>
</dbReference>
<dbReference type="Pfam" id="PF03129">
    <property type="entry name" value="HGTP_anticodon"/>
    <property type="match status" value="1"/>
</dbReference>
<name>A0A2M6WUJ6_9BACT</name>
<dbReference type="InterPro" id="IPR002320">
    <property type="entry name" value="Thr-tRNA-ligase_IIa"/>
</dbReference>
<dbReference type="CDD" id="cd00860">
    <property type="entry name" value="ThrRS_anticodon"/>
    <property type="match status" value="1"/>
</dbReference>
<dbReference type="PANTHER" id="PTHR11451">
    <property type="entry name" value="THREONINE-TRNA LIGASE"/>
    <property type="match status" value="1"/>
</dbReference>
<evidence type="ECO:0000256" key="9">
    <source>
        <dbReference type="ARBA" id="ARBA00022917"/>
    </source>
</evidence>
<comment type="similarity">
    <text evidence="1 12">Belongs to the class-II aminoacyl-tRNA synthetase family.</text>
</comment>
<protein>
    <recommendedName>
        <fullName evidence="12">Threonine--tRNA ligase</fullName>
        <ecNumber evidence="12">6.1.1.3</ecNumber>
    </recommendedName>
    <alternativeName>
        <fullName evidence="12">Threonyl-tRNA synthetase</fullName>
        <shortName evidence="12">ThrRS</shortName>
    </alternativeName>
</protein>
<comment type="caution">
    <text evidence="14">The sequence shown here is derived from an EMBL/GenBank/DDBJ whole genome shotgun (WGS) entry which is preliminary data.</text>
</comment>
<feature type="domain" description="Aminoacyl-transfer RNA synthetases class-II family profile" evidence="13">
    <location>
        <begin position="210"/>
        <end position="480"/>
    </location>
</feature>
<dbReference type="GO" id="GO:0000049">
    <property type="term" value="F:tRNA binding"/>
    <property type="evidence" value="ECO:0007669"/>
    <property type="project" value="UniProtKB-KW"/>
</dbReference>
<feature type="binding site" evidence="12">
    <location>
        <position position="327"/>
    </location>
    <ligand>
        <name>Zn(2+)</name>
        <dbReference type="ChEBI" id="CHEBI:29105"/>
        <note>catalytic</note>
    </ligand>
</feature>
<dbReference type="EC" id="6.1.1.3" evidence="12"/>
<keyword evidence="4 12" id="KW-0479">Metal-binding</keyword>
<dbReference type="SUPFAM" id="SSF55681">
    <property type="entry name" value="Class II aaRS and biotin synthetases"/>
    <property type="match status" value="1"/>
</dbReference>
<keyword evidence="10 12" id="KW-0030">Aminoacyl-tRNA synthetase</keyword>
<keyword evidence="6 12" id="KW-0862">Zinc</keyword>
<dbReference type="Pfam" id="PF07973">
    <property type="entry name" value="tRNA_SAD"/>
    <property type="match status" value="1"/>
</dbReference>
<evidence type="ECO:0000256" key="8">
    <source>
        <dbReference type="ARBA" id="ARBA00022884"/>
    </source>
</evidence>
<dbReference type="Gene3D" id="3.30.54.20">
    <property type="match status" value="1"/>
</dbReference>
<evidence type="ECO:0000256" key="2">
    <source>
        <dbReference type="ARBA" id="ARBA00022555"/>
    </source>
</evidence>
<comment type="cofactor">
    <cofactor evidence="12">
        <name>Zn(2+)</name>
        <dbReference type="ChEBI" id="CHEBI:29105"/>
    </cofactor>
    <text evidence="12">Binds 1 zinc ion per subunit.</text>
</comment>
<evidence type="ECO:0000256" key="4">
    <source>
        <dbReference type="ARBA" id="ARBA00022723"/>
    </source>
</evidence>
<evidence type="ECO:0000256" key="5">
    <source>
        <dbReference type="ARBA" id="ARBA00022741"/>
    </source>
</evidence>
<dbReference type="InterPro" id="IPR036621">
    <property type="entry name" value="Anticodon-bd_dom_sf"/>
</dbReference>
<dbReference type="PROSITE" id="PS50862">
    <property type="entry name" value="AA_TRNA_LIGASE_II"/>
    <property type="match status" value="1"/>
</dbReference>
<evidence type="ECO:0000256" key="11">
    <source>
        <dbReference type="ARBA" id="ARBA00049515"/>
    </source>
</evidence>
<comment type="catalytic activity">
    <reaction evidence="11 12">
        <text>tRNA(Thr) + L-threonine + ATP = L-threonyl-tRNA(Thr) + AMP + diphosphate + H(+)</text>
        <dbReference type="Rhea" id="RHEA:24624"/>
        <dbReference type="Rhea" id="RHEA-COMP:9670"/>
        <dbReference type="Rhea" id="RHEA-COMP:9704"/>
        <dbReference type="ChEBI" id="CHEBI:15378"/>
        <dbReference type="ChEBI" id="CHEBI:30616"/>
        <dbReference type="ChEBI" id="CHEBI:33019"/>
        <dbReference type="ChEBI" id="CHEBI:57926"/>
        <dbReference type="ChEBI" id="CHEBI:78442"/>
        <dbReference type="ChEBI" id="CHEBI:78534"/>
        <dbReference type="ChEBI" id="CHEBI:456215"/>
        <dbReference type="EC" id="6.1.1.3"/>
    </reaction>
</comment>
<dbReference type="Pfam" id="PF00587">
    <property type="entry name" value="tRNA-synt_2b"/>
    <property type="match status" value="1"/>
</dbReference>
<dbReference type="PANTHER" id="PTHR11451:SF44">
    <property type="entry name" value="THREONINE--TRNA LIGASE, CHLOROPLASTIC_MITOCHONDRIAL 2"/>
    <property type="match status" value="1"/>
</dbReference>
<evidence type="ECO:0000256" key="1">
    <source>
        <dbReference type="ARBA" id="ARBA00008226"/>
    </source>
</evidence>
<dbReference type="PRINTS" id="PR01047">
    <property type="entry name" value="TRNASYNTHTHR"/>
</dbReference>
<keyword evidence="12" id="KW-0963">Cytoplasm</keyword>
<keyword evidence="9 12" id="KW-0648">Protein biosynthesis</keyword>